<evidence type="ECO:0000313" key="4">
    <source>
        <dbReference type="Proteomes" id="UP000256964"/>
    </source>
</evidence>
<name>A0A371D636_9APHY</name>
<feature type="transmembrane region" description="Helical" evidence="1">
    <location>
        <begin position="64"/>
        <end position="88"/>
    </location>
</feature>
<dbReference type="EMBL" id="KZ857414">
    <property type="protein sequence ID" value="RDX48003.1"/>
    <property type="molecule type" value="Genomic_DNA"/>
</dbReference>
<evidence type="ECO:0000256" key="1">
    <source>
        <dbReference type="SAM" id="Phobius"/>
    </source>
</evidence>
<keyword evidence="1" id="KW-0472">Membrane</keyword>
<feature type="domain" description="DUF6534" evidence="2">
    <location>
        <begin position="183"/>
        <end position="270"/>
    </location>
</feature>
<feature type="transmembrane region" description="Helical" evidence="1">
    <location>
        <begin position="28"/>
        <end position="52"/>
    </location>
</feature>
<keyword evidence="1" id="KW-1133">Transmembrane helix</keyword>
<feature type="transmembrane region" description="Helical" evidence="1">
    <location>
        <begin position="215"/>
        <end position="240"/>
    </location>
</feature>
<dbReference type="Proteomes" id="UP000256964">
    <property type="component" value="Unassembled WGS sequence"/>
</dbReference>
<dbReference type="PANTHER" id="PTHR40465:SF1">
    <property type="entry name" value="DUF6534 DOMAIN-CONTAINING PROTEIN"/>
    <property type="match status" value="1"/>
</dbReference>
<dbReference type="Pfam" id="PF20152">
    <property type="entry name" value="DUF6534"/>
    <property type="match status" value="1"/>
</dbReference>
<gene>
    <name evidence="3" type="ORF">OH76DRAFT_1384250</name>
</gene>
<dbReference type="OrthoDB" id="2754733at2759"/>
<feature type="transmembrane region" description="Helical" evidence="1">
    <location>
        <begin position="246"/>
        <end position="265"/>
    </location>
</feature>
<protein>
    <recommendedName>
        <fullName evidence="2">DUF6534 domain-containing protein</fullName>
    </recommendedName>
</protein>
<reference evidence="3 4" key="1">
    <citation type="journal article" date="2018" name="Biotechnol. Biofuels">
        <title>Integrative visual omics of the white-rot fungus Polyporus brumalis exposes the biotechnological potential of its oxidative enzymes for delignifying raw plant biomass.</title>
        <authorList>
            <person name="Miyauchi S."/>
            <person name="Rancon A."/>
            <person name="Drula E."/>
            <person name="Hage H."/>
            <person name="Chaduli D."/>
            <person name="Favel A."/>
            <person name="Grisel S."/>
            <person name="Henrissat B."/>
            <person name="Herpoel-Gimbert I."/>
            <person name="Ruiz-Duenas F.J."/>
            <person name="Chevret D."/>
            <person name="Hainaut M."/>
            <person name="Lin J."/>
            <person name="Wang M."/>
            <person name="Pangilinan J."/>
            <person name="Lipzen A."/>
            <person name="Lesage-Meessen L."/>
            <person name="Navarro D."/>
            <person name="Riley R."/>
            <person name="Grigoriev I.V."/>
            <person name="Zhou S."/>
            <person name="Raouche S."/>
            <person name="Rosso M.N."/>
        </authorList>
    </citation>
    <scope>NUCLEOTIDE SEQUENCE [LARGE SCALE GENOMIC DNA]</scope>
    <source>
        <strain evidence="3 4">BRFM 1820</strain>
    </source>
</reference>
<keyword evidence="1" id="KW-0812">Transmembrane</keyword>
<feature type="transmembrane region" description="Helical" evidence="1">
    <location>
        <begin position="139"/>
        <end position="161"/>
    </location>
</feature>
<accession>A0A371D636</accession>
<dbReference type="AlphaFoldDB" id="A0A371D636"/>
<dbReference type="STRING" id="139420.A0A371D636"/>
<evidence type="ECO:0000259" key="2">
    <source>
        <dbReference type="Pfam" id="PF20152"/>
    </source>
</evidence>
<proteinExistence type="predicted"/>
<keyword evidence="4" id="KW-1185">Reference proteome</keyword>
<feature type="transmembrane region" description="Helical" evidence="1">
    <location>
        <begin position="100"/>
        <end position="127"/>
    </location>
</feature>
<dbReference type="PANTHER" id="PTHR40465">
    <property type="entry name" value="CHROMOSOME 1, WHOLE GENOME SHOTGUN SEQUENCE"/>
    <property type="match status" value="1"/>
</dbReference>
<dbReference type="InterPro" id="IPR045339">
    <property type="entry name" value="DUF6534"/>
</dbReference>
<evidence type="ECO:0000313" key="3">
    <source>
        <dbReference type="EMBL" id="RDX48003.1"/>
    </source>
</evidence>
<sequence length="350" mass="37632">MADLSPPRRLTMQPTVIHARDTSTTSPVAIAVAACLALILYGQVSQGAYQYFRRYPKDGYDLKAIIAGLIIFHTIHTVCVTHVCYASLVGASSHSGEALYSFVFSLGSFWVVGPSSGITLIIAHCFFARRVYKLGRQPVAFSILMAALSVLLIGMTTFYVIEVIDGNGLWLSKIEITVVLGLSLLANIALTWRLVLHLRNSRTGFNSTDTLINRLIHFSVNTGLLTGVLTLASIVILVAWPANFAYYPVTAVLAPVHASVVLAALNSRRSLVDRGSEGIELRSFDLDMAPRLHRTGTTIQFTTPSGTILEGGEASAGASADATQAVQVHFAPPEDEDVDGASIRKTDSVV</sequence>
<organism evidence="3 4">
    <name type="scientific">Lentinus brumalis</name>
    <dbReference type="NCBI Taxonomy" id="2498619"/>
    <lineage>
        <taxon>Eukaryota</taxon>
        <taxon>Fungi</taxon>
        <taxon>Dikarya</taxon>
        <taxon>Basidiomycota</taxon>
        <taxon>Agaricomycotina</taxon>
        <taxon>Agaricomycetes</taxon>
        <taxon>Polyporales</taxon>
        <taxon>Polyporaceae</taxon>
        <taxon>Lentinus</taxon>
    </lineage>
</organism>
<feature type="transmembrane region" description="Helical" evidence="1">
    <location>
        <begin position="176"/>
        <end position="195"/>
    </location>
</feature>